<accession>A0AAV1K395</accession>
<keyword evidence="6" id="KW-1185">Reference proteome</keyword>
<evidence type="ECO:0000256" key="1">
    <source>
        <dbReference type="ARBA" id="ARBA00022603"/>
    </source>
</evidence>
<comment type="caution">
    <text evidence="5">The sequence shown here is derived from an EMBL/GenBank/DDBJ whole genome shotgun (WGS) entry which is preliminary data.</text>
</comment>
<dbReference type="SUPFAM" id="SSF53335">
    <property type="entry name" value="S-adenosyl-L-methionine-dependent methyltransferases"/>
    <property type="match status" value="2"/>
</dbReference>
<proteinExistence type="predicted"/>
<sequence length="403" mass="45412">MSNKGTTVDDGEIAKLSEIIDWWDPTGGKKILHGLNKFSFSLAQKENASKPLANLKILDVGCGPGLLSEEYASKYPNKYDIVIASEVVEHVANVELFLNSCVDTLKPGGKIFITTANRTRLSFISHFIVIFLFEEVLRIFKKGLHDIKKFVTPDVTAMLNKNEEEINKHKMLKDVVWDPHGRCVTLHSLNHRRVPYIINGLISKPEIRKSPHPLADKKILEVGCGGGILSEGLAKVGAVVTGIDPCQELVDLAKEHSNIYPKVAENKPTYLCTTIEVHAQKYRDYYDAVIASEVIMHVANKDLFLKQCIETLKPGGKIFITAPNKTITSKIEIFMLENVFKGAAKGIHDYEKFMTPHEISRILEKNNCTVNNTHGLVFYPYVEIWQWVFFQSLWFALEATKND</sequence>
<keyword evidence="1" id="KW-0489">Methyltransferase</keyword>
<keyword evidence="2" id="KW-0808">Transferase</keyword>
<protein>
    <recommendedName>
        <fullName evidence="7">3-demethylubiquinol 3-O-methyltransferase</fullName>
    </recommendedName>
</protein>
<evidence type="ECO:0000256" key="2">
    <source>
        <dbReference type="ARBA" id="ARBA00022679"/>
    </source>
</evidence>
<keyword evidence="4" id="KW-0949">S-adenosyl-L-methionine</keyword>
<dbReference type="CDD" id="cd02440">
    <property type="entry name" value="AdoMet_MTases"/>
    <property type="match status" value="2"/>
</dbReference>
<dbReference type="PANTHER" id="PTHR43464">
    <property type="entry name" value="METHYLTRANSFERASE"/>
    <property type="match status" value="1"/>
</dbReference>
<dbReference type="PANTHER" id="PTHR43464:SF19">
    <property type="entry name" value="UBIQUINONE BIOSYNTHESIS O-METHYLTRANSFERASE, MITOCHONDRIAL"/>
    <property type="match status" value="1"/>
</dbReference>
<evidence type="ECO:0000313" key="6">
    <source>
        <dbReference type="Proteomes" id="UP001497472"/>
    </source>
</evidence>
<gene>
    <name evidence="5" type="ORF">LNINA_LOCUS14178</name>
</gene>
<dbReference type="AlphaFoldDB" id="A0AAV1K395"/>
<dbReference type="InterPro" id="IPR010233">
    <property type="entry name" value="UbiG_MeTrfase"/>
</dbReference>
<dbReference type="EMBL" id="CAVLEF010000280">
    <property type="protein sequence ID" value="CAK1555357.1"/>
    <property type="molecule type" value="Genomic_DNA"/>
</dbReference>
<keyword evidence="3" id="KW-0831">Ubiquinone biosynthesis</keyword>
<reference evidence="5 6" key="1">
    <citation type="submission" date="2023-11" db="EMBL/GenBank/DDBJ databases">
        <authorList>
            <person name="Okamura Y."/>
        </authorList>
    </citation>
    <scope>NUCLEOTIDE SEQUENCE [LARGE SCALE GENOMIC DNA]</scope>
</reference>
<dbReference type="Gene3D" id="3.40.50.150">
    <property type="entry name" value="Vaccinia Virus protein VP39"/>
    <property type="match status" value="3"/>
</dbReference>
<dbReference type="Pfam" id="PF13489">
    <property type="entry name" value="Methyltransf_23"/>
    <property type="match status" value="2"/>
</dbReference>
<dbReference type="Proteomes" id="UP001497472">
    <property type="component" value="Unassembled WGS sequence"/>
</dbReference>
<dbReference type="GO" id="GO:0032259">
    <property type="term" value="P:methylation"/>
    <property type="evidence" value="ECO:0007669"/>
    <property type="project" value="UniProtKB-KW"/>
</dbReference>
<evidence type="ECO:0008006" key="7">
    <source>
        <dbReference type="Google" id="ProtNLM"/>
    </source>
</evidence>
<dbReference type="GO" id="GO:0005739">
    <property type="term" value="C:mitochondrion"/>
    <property type="evidence" value="ECO:0007669"/>
    <property type="project" value="TreeGrafter"/>
</dbReference>
<dbReference type="GO" id="GO:0061542">
    <property type="term" value="F:3-demethylubiquinol 3-O-methyltransferase activity"/>
    <property type="evidence" value="ECO:0007669"/>
    <property type="project" value="InterPro"/>
</dbReference>
<organism evidence="5 6">
    <name type="scientific">Leptosia nina</name>
    <dbReference type="NCBI Taxonomy" id="320188"/>
    <lineage>
        <taxon>Eukaryota</taxon>
        <taxon>Metazoa</taxon>
        <taxon>Ecdysozoa</taxon>
        <taxon>Arthropoda</taxon>
        <taxon>Hexapoda</taxon>
        <taxon>Insecta</taxon>
        <taxon>Pterygota</taxon>
        <taxon>Neoptera</taxon>
        <taxon>Endopterygota</taxon>
        <taxon>Lepidoptera</taxon>
        <taxon>Glossata</taxon>
        <taxon>Ditrysia</taxon>
        <taxon>Papilionoidea</taxon>
        <taxon>Pieridae</taxon>
        <taxon>Pierinae</taxon>
        <taxon>Leptosia</taxon>
    </lineage>
</organism>
<dbReference type="NCBIfam" id="TIGR01983">
    <property type="entry name" value="UbiG"/>
    <property type="match status" value="1"/>
</dbReference>
<evidence type="ECO:0000313" key="5">
    <source>
        <dbReference type="EMBL" id="CAK1555357.1"/>
    </source>
</evidence>
<dbReference type="InterPro" id="IPR029063">
    <property type="entry name" value="SAM-dependent_MTases_sf"/>
</dbReference>
<dbReference type="GO" id="GO:0010420">
    <property type="term" value="F:polyprenyldihydroxybenzoate methyltransferase activity"/>
    <property type="evidence" value="ECO:0007669"/>
    <property type="project" value="InterPro"/>
</dbReference>
<name>A0AAV1K395_9NEOP</name>
<evidence type="ECO:0000256" key="4">
    <source>
        <dbReference type="ARBA" id="ARBA00022691"/>
    </source>
</evidence>
<evidence type="ECO:0000256" key="3">
    <source>
        <dbReference type="ARBA" id="ARBA00022688"/>
    </source>
</evidence>